<dbReference type="CDD" id="cd10170">
    <property type="entry name" value="ASKHA_NBD_HSP70"/>
    <property type="match status" value="1"/>
</dbReference>
<evidence type="ECO:0000313" key="4">
    <source>
        <dbReference type="EMBL" id="KIW07496.1"/>
    </source>
</evidence>
<feature type="compositionally biased region" description="Acidic residues" evidence="3">
    <location>
        <begin position="1"/>
        <end position="11"/>
    </location>
</feature>
<dbReference type="InParanoid" id="A0A0D1XXL9"/>
<accession>A0A0D1XXL9</accession>
<evidence type="ECO:0000256" key="1">
    <source>
        <dbReference type="ARBA" id="ARBA00022741"/>
    </source>
</evidence>
<dbReference type="OrthoDB" id="2963168at2759"/>
<organism evidence="4 5">
    <name type="scientific">Verruconis gallopava</name>
    <dbReference type="NCBI Taxonomy" id="253628"/>
    <lineage>
        <taxon>Eukaryota</taxon>
        <taxon>Fungi</taxon>
        <taxon>Dikarya</taxon>
        <taxon>Ascomycota</taxon>
        <taxon>Pezizomycotina</taxon>
        <taxon>Dothideomycetes</taxon>
        <taxon>Pleosporomycetidae</taxon>
        <taxon>Venturiales</taxon>
        <taxon>Sympoventuriaceae</taxon>
        <taxon>Verruconis</taxon>
    </lineage>
</organism>
<dbReference type="HOGENOM" id="CLU_009958_6_4_1"/>
<reference evidence="4 5" key="1">
    <citation type="submission" date="2015-01" db="EMBL/GenBank/DDBJ databases">
        <title>The Genome Sequence of Ochroconis gallopava CBS43764.</title>
        <authorList>
            <consortium name="The Broad Institute Genomics Platform"/>
            <person name="Cuomo C."/>
            <person name="de Hoog S."/>
            <person name="Gorbushina A."/>
            <person name="Stielow B."/>
            <person name="Teixiera M."/>
            <person name="Abouelleil A."/>
            <person name="Chapman S.B."/>
            <person name="Priest M."/>
            <person name="Young S.K."/>
            <person name="Wortman J."/>
            <person name="Nusbaum C."/>
            <person name="Birren B."/>
        </authorList>
    </citation>
    <scope>NUCLEOTIDE SEQUENCE [LARGE SCALE GENOMIC DNA]</scope>
    <source>
        <strain evidence="4 5">CBS 43764</strain>
    </source>
</reference>
<dbReference type="InterPro" id="IPR043129">
    <property type="entry name" value="ATPase_NBD"/>
</dbReference>
<evidence type="ECO:0000256" key="2">
    <source>
        <dbReference type="ARBA" id="ARBA00022840"/>
    </source>
</evidence>
<gene>
    <name evidence="4" type="ORF">PV09_01461</name>
</gene>
<dbReference type="Proteomes" id="UP000053259">
    <property type="component" value="Unassembled WGS sequence"/>
</dbReference>
<dbReference type="GO" id="GO:0140662">
    <property type="term" value="F:ATP-dependent protein folding chaperone"/>
    <property type="evidence" value="ECO:0007669"/>
    <property type="project" value="InterPro"/>
</dbReference>
<dbReference type="GeneID" id="27309434"/>
<name>A0A0D1XXL9_9PEZI</name>
<dbReference type="InterPro" id="IPR013126">
    <property type="entry name" value="Hsp_70_fam"/>
</dbReference>
<dbReference type="RefSeq" id="XP_016217365.1">
    <property type="nucleotide sequence ID" value="XM_016354353.1"/>
</dbReference>
<feature type="region of interest" description="Disordered" evidence="3">
    <location>
        <begin position="1"/>
        <end position="25"/>
    </location>
</feature>
<dbReference type="EMBL" id="KN847532">
    <property type="protein sequence ID" value="KIW07496.1"/>
    <property type="molecule type" value="Genomic_DNA"/>
</dbReference>
<dbReference type="GO" id="GO:0005524">
    <property type="term" value="F:ATP binding"/>
    <property type="evidence" value="ECO:0007669"/>
    <property type="project" value="UniProtKB-KW"/>
</dbReference>
<dbReference type="SUPFAM" id="SSF53067">
    <property type="entry name" value="Actin-like ATPase domain"/>
    <property type="match status" value="2"/>
</dbReference>
<dbReference type="PANTHER" id="PTHR14187">
    <property type="entry name" value="ALPHA KINASE/ELONGATION FACTOR 2 KINASE"/>
    <property type="match status" value="1"/>
</dbReference>
<evidence type="ECO:0000256" key="3">
    <source>
        <dbReference type="SAM" id="MobiDB-lite"/>
    </source>
</evidence>
<dbReference type="PANTHER" id="PTHR14187:SF82">
    <property type="entry name" value="FAMILY CHAPERONE, PUTATIVE (AFU_ORTHOLOGUE AFUA_7G08575)-RELATED"/>
    <property type="match status" value="1"/>
</dbReference>
<sequence length="762" mass="86184">MASEPSYDDEFVPAHRATSPRSLSTELAYETASRLSNINRSRAASPTTQYAIGAGAHNYPRSPSSNLNGSFGDSHDDFLVENQLDEDEPAYNPELDAPMQYDRRFASKISFPSAKFPANFSFEGRRLVIGVDFGTTYSGIAFATPPGETIGKLEEVHLMTNYGYAMNNDNKIPSVNSYSEPSLNKSRKERQFGRDLSPNAVAMVNSKLELDVQDTKLAELESLVHALEGMKNLSYANVKRCRGHPGFSWKSSEQIVTDYLAKVFKAFSEYLDRAYPGMGNALREEVPTELVITVPADWSPKAKNSTYRAVINAGFNQKNFRNMKKVFMVTEPEAAALYAIRWLKEDHIDVLTEDDSFVLCDAGGGTVDVVSYRVVSISPKLELEQIGHPTCKKCGSIYIDAKFKEWLRAHLGKHWRLLDPKSLKGRINAQMTEGQNMRSIMAEFEGFKKAFGSGQREVRFRLPEALKDFNSGNAIVAGEVIISQKQMKAFFDDCVDGVLSLVRDQVLQAELEGKRVTNIVMVGGFAESEYLQKEMKRSMGYRDITLHRPQESWTAVVRGAVITGVEHMGELKPLQSCPKNYGICLNEDFSGIHDNWDDRFLEESTSRVMALGQLHWLILKGDLLDHKEARSQVKNCPFTFSQTQSRKWKFEVYEWDHENPRVKLPKSYHNTRKELRTVLQIDVDMSSIPLEVMHKTHNNGRPYWTADTMCKMTYTINHVLEVQLVFRGKVVGAASRVMKEHLTEYERDDEAGDDDDDYSISD</sequence>
<dbReference type="Gene3D" id="3.30.420.40">
    <property type="match status" value="2"/>
</dbReference>
<keyword evidence="5" id="KW-1185">Reference proteome</keyword>
<proteinExistence type="predicted"/>
<keyword evidence="2" id="KW-0067">ATP-binding</keyword>
<dbReference type="Gene3D" id="3.90.640.10">
    <property type="entry name" value="Actin, Chain A, domain 4"/>
    <property type="match status" value="1"/>
</dbReference>
<dbReference type="VEuPathDB" id="FungiDB:PV09_01461"/>
<evidence type="ECO:0000313" key="5">
    <source>
        <dbReference type="Proteomes" id="UP000053259"/>
    </source>
</evidence>
<dbReference type="STRING" id="253628.A0A0D1XXL9"/>
<keyword evidence="1" id="KW-0547">Nucleotide-binding</keyword>
<protein>
    <submittedName>
        <fullName evidence="4">Uncharacterized protein</fullName>
    </submittedName>
</protein>
<dbReference type="Pfam" id="PF00012">
    <property type="entry name" value="HSP70"/>
    <property type="match status" value="1"/>
</dbReference>
<dbReference type="AlphaFoldDB" id="A0A0D1XXL9"/>